<accession>A0ABS8VD51</accession>
<comment type="caution">
    <text evidence="1">The sequence shown here is derived from an EMBL/GenBank/DDBJ whole genome shotgun (WGS) entry which is preliminary data.</text>
</comment>
<organism evidence="1 2">
    <name type="scientific">Datura stramonium</name>
    <name type="common">Jimsonweed</name>
    <name type="synonym">Common thornapple</name>
    <dbReference type="NCBI Taxonomy" id="4076"/>
    <lineage>
        <taxon>Eukaryota</taxon>
        <taxon>Viridiplantae</taxon>
        <taxon>Streptophyta</taxon>
        <taxon>Embryophyta</taxon>
        <taxon>Tracheophyta</taxon>
        <taxon>Spermatophyta</taxon>
        <taxon>Magnoliopsida</taxon>
        <taxon>eudicotyledons</taxon>
        <taxon>Gunneridae</taxon>
        <taxon>Pentapetalae</taxon>
        <taxon>asterids</taxon>
        <taxon>lamiids</taxon>
        <taxon>Solanales</taxon>
        <taxon>Solanaceae</taxon>
        <taxon>Solanoideae</taxon>
        <taxon>Datureae</taxon>
        <taxon>Datura</taxon>
    </lineage>
</organism>
<proteinExistence type="predicted"/>
<dbReference type="EMBL" id="JACEIK010004340">
    <property type="protein sequence ID" value="MCD9645131.1"/>
    <property type="molecule type" value="Genomic_DNA"/>
</dbReference>
<evidence type="ECO:0000313" key="1">
    <source>
        <dbReference type="EMBL" id="MCD9645131.1"/>
    </source>
</evidence>
<reference evidence="1 2" key="1">
    <citation type="journal article" date="2021" name="BMC Genomics">
        <title>Datura genome reveals duplications of psychoactive alkaloid biosynthetic genes and high mutation rate following tissue culture.</title>
        <authorList>
            <person name="Rajewski A."/>
            <person name="Carter-House D."/>
            <person name="Stajich J."/>
            <person name="Litt A."/>
        </authorList>
    </citation>
    <scope>NUCLEOTIDE SEQUENCE [LARGE SCALE GENOMIC DNA]</scope>
    <source>
        <strain evidence="1">AR-01</strain>
    </source>
</reference>
<dbReference type="Proteomes" id="UP000823775">
    <property type="component" value="Unassembled WGS sequence"/>
</dbReference>
<keyword evidence="2" id="KW-1185">Reference proteome</keyword>
<protein>
    <submittedName>
        <fullName evidence="1">Ancient ubiquitous protein 1</fullName>
    </submittedName>
</protein>
<sequence length="124" mass="13673">MSDQVTDIAPLLPSGHLPHSSDGTIANTRRGRIVILTVDDDGAHQFSPAINWAPIFRRWMITHMRFLERIFITPGSTTVDPFKNNTPRVEGLGEWLKIVVCLPIALASSVNFLNGPEVAPLLCT</sequence>
<name>A0ABS8VD51_DATST</name>
<gene>
    <name evidence="1" type="primary">AUP1</name>
    <name evidence="1" type="ORF">HAX54_033835</name>
</gene>
<evidence type="ECO:0000313" key="2">
    <source>
        <dbReference type="Proteomes" id="UP000823775"/>
    </source>
</evidence>